<dbReference type="GO" id="GO:0003677">
    <property type="term" value="F:DNA binding"/>
    <property type="evidence" value="ECO:0007669"/>
    <property type="project" value="InterPro"/>
</dbReference>
<comment type="similarity">
    <text evidence="1">Belongs to the sigma-70 factor family. ECF subfamily.</text>
</comment>
<dbReference type="Proteomes" id="UP000295292">
    <property type="component" value="Unassembled WGS sequence"/>
</dbReference>
<evidence type="ECO:0000259" key="5">
    <source>
        <dbReference type="Pfam" id="PF04542"/>
    </source>
</evidence>
<dbReference type="InterPro" id="IPR013325">
    <property type="entry name" value="RNA_pol_sigma_r2"/>
</dbReference>
<dbReference type="SUPFAM" id="SSF88946">
    <property type="entry name" value="Sigma2 domain of RNA polymerase sigma factors"/>
    <property type="match status" value="1"/>
</dbReference>
<dbReference type="InterPro" id="IPR036388">
    <property type="entry name" value="WH-like_DNA-bd_sf"/>
</dbReference>
<dbReference type="InterPro" id="IPR014284">
    <property type="entry name" value="RNA_pol_sigma-70_dom"/>
</dbReference>
<reference evidence="7 8" key="1">
    <citation type="submission" date="2019-03" db="EMBL/GenBank/DDBJ databases">
        <title>Genomic Encyclopedia of Archaeal and Bacterial Type Strains, Phase II (KMG-II): from individual species to whole genera.</title>
        <authorList>
            <person name="Goeker M."/>
        </authorList>
    </citation>
    <scope>NUCLEOTIDE SEQUENCE [LARGE SCALE GENOMIC DNA]</scope>
    <source>
        <strain evidence="7 8">DSM 28353</strain>
    </source>
</reference>
<evidence type="ECO:0000256" key="3">
    <source>
        <dbReference type="ARBA" id="ARBA00023082"/>
    </source>
</evidence>
<comment type="caution">
    <text evidence="7">The sequence shown here is derived from an EMBL/GenBank/DDBJ whole genome shotgun (WGS) entry which is preliminary data.</text>
</comment>
<dbReference type="SUPFAM" id="SSF88659">
    <property type="entry name" value="Sigma3 and sigma4 domains of RNA polymerase sigma factors"/>
    <property type="match status" value="1"/>
</dbReference>
<evidence type="ECO:0000256" key="1">
    <source>
        <dbReference type="ARBA" id="ARBA00010641"/>
    </source>
</evidence>
<accession>A0A4V3DE91</accession>
<keyword evidence="4" id="KW-0804">Transcription</keyword>
<feature type="domain" description="RNA polymerase sigma factor 70 region 4 type 2" evidence="6">
    <location>
        <begin position="123"/>
        <end position="175"/>
    </location>
</feature>
<sequence>MANFGKHSMSKNMSEHNAITPADFEELFLIWNRKIYYYALSKTNSTYIAEETVQRVFIKLWHNLHHNEVNIKIEAQLFCIAKSVLLDIIKEERRRESDTLNNDYPAIHHQTPLEVYRVKELEQQLDDIINKMPIARGTIFRMSRFENLSYKEIAQQLSISPKTVENHIGLALQTLKRAFYNFLLQITIIFIFF</sequence>
<name>A0A4V3DE91_9SPHI</name>
<keyword evidence="2" id="KW-0805">Transcription regulation</keyword>
<dbReference type="Gene3D" id="1.10.10.10">
    <property type="entry name" value="Winged helix-like DNA-binding domain superfamily/Winged helix DNA-binding domain"/>
    <property type="match status" value="1"/>
</dbReference>
<evidence type="ECO:0000256" key="2">
    <source>
        <dbReference type="ARBA" id="ARBA00023015"/>
    </source>
</evidence>
<evidence type="ECO:0000259" key="6">
    <source>
        <dbReference type="Pfam" id="PF08281"/>
    </source>
</evidence>
<dbReference type="Pfam" id="PF04542">
    <property type="entry name" value="Sigma70_r2"/>
    <property type="match status" value="1"/>
</dbReference>
<dbReference type="PANTHER" id="PTHR43133:SF46">
    <property type="entry name" value="RNA POLYMERASE SIGMA-70 FACTOR ECF SUBFAMILY"/>
    <property type="match status" value="1"/>
</dbReference>
<dbReference type="InterPro" id="IPR039425">
    <property type="entry name" value="RNA_pol_sigma-70-like"/>
</dbReference>
<dbReference type="InterPro" id="IPR007627">
    <property type="entry name" value="RNA_pol_sigma70_r2"/>
</dbReference>
<keyword evidence="3" id="KW-0731">Sigma factor</keyword>
<proteinExistence type="inferred from homology"/>
<dbReference type="Pfam" id="PF08281">
    <property type="entry name" value="Sigma70_r4_2"/>
    <property type="match status" value="1"/>
</dbReference>
<dbReference type="GO" id="GO:0016987">
    <property type="term" value="F:sigma factor activity"/>
    <property type="evidence" value="ECO:0007669"/>
    <property type="project" value="UniProtKB-KW"/>
</dbReference>
<organism evidence="7 8">
    <name type="scientific">Sphingobacterium yanglingense</name>
    <dbReference type="NCBI Taxonomy" id="1437280"/>
    <lineage>
        <taxon>Bacteria</taxon>
        <taxon>Pseudomonadati</taxon>
        <taxon>Bacteroidota</taxon>
        <taxon>Sphingobacteriia</taxon>
        <taxon>Sphingobacteriales</taxon>
        <taxon>Sphingobacteriaceae</taxon>
        <taxon>Sphingobacterium</taxon>
    </lineage>
</organism>
<dbReference type="Gene3D" id="1.10.1740.10">
    <property type="match status" value="1"/>
</dbReference>
<dbReference type="InterPro" id="IPR013249">
    <property type="entry name" value="RNA_pol_sigma70_r4_t2"/>
</dbReference>
<evidence type="ECO:0000313" key="8">
    <source>
        <dbReference type="Proteomes" id="UP000295292"/>
    </source>
</evidence>
<dbReference type="GO" id="GO:0006352">
    <property type="term" value="P:DNA-templated transcription initiation"/>
    <property type="evidence" value="ECO:0007669"/>
    <property type="project" value="InterPro"/>
</dbReference>
<dbReference type="AlphaFoldDB" id="A0A4V3DE91"/>
<protein>
    <submittedName>
        <fullName evidence="7">RNA polymerase sigma-70 factor (ECF subfamily)</fullName>
    </submittedName>
</protein>
<feature type="domain" description="RNA polymerase sigma-70 region 2" evidence="5">
    <location>
        <begin position="33"/>
        <end position="95"/>
    </location>
</feature>
<gene>
    <name evidence="7" type="ORF">CLV99_1574</name>
</gene>
<dbReference type="EMBL" id="SNYV01000011">
    <property type="protein sequence ID" value="TDQ80119.1"/>
    <property type="molecule type" value="Genomic_DNA"/>
</dbReference>
<dbReference type="InterPro" id="IPR013324">
    <property type="entry name" value="RNA_pol_sigma_r3/r4-like"/>
</dbReference>
<evidence type="ECO:0000313" key="7">
    <source>
        <dbReference type="EMBL" id="TDQ80119.1"/>
    </source>
</evidence>
<keyword evidence="8" id="KW-1185">Reference proteome</keyword>
<dbReference type="PANTHER" id="PTHR43133">
    <property type="entry name" value="RNA POLYMERASE ECF-TYPE SIGMA FACTO"/>
    <property type="match status" value="1"/>
</dbReference>
<evidence type="ECO:0000256" key="4">
    <source>
        <dbReference type="ARBA" id="ARBA00023163"/>
    </source>
</evidence>
<dbReference type="NCBIfam" id="TIGR02937">
    <property type="entry name" value="sigma70-ECF"/>
    <property type="match status" value="1"/>
</dbReference>